<keyword evidence="4 8" id="KW-0808">Transferase</keyword>
<evidence type="ECO:0000256" key="5">
    <source>
        <dbReference type="ARBA" id="ARBA00022692"/>
    </source>
</evidence>
<evidence type="ECO:0000256" key="2">
    <source>
        <dbReference type="ARBA" id="ARBA00007647"/>
    </source>
</evidence>
<evidence type="ECO:0000256" key="7">
    <source>
        <dbReference type="ARBA" id="ARBA00023136"/>
    </source>
</evidence>
<accession>A0ABN8MXI9</accession>
<keyword evidence="10" id="KW-1185">Reference proteome</keyword>
<dbReference type="PANTHER" id="PTHR21461">
    <property type="entry name" value="GLYCOSYLTRANSFERASE FAMILY 92 PROTEIN"/>
    <property type="match status" value="1"/>
</dbReference>
<proteinExistence type="inferred from homology"/>
<sequence>MTFLSRSCGRRKISTRNLLWLLVLCYVFFVVLLMHKFALRMRHVVDKKFIYEINYSSGQPKINFSVVTLKLKPNSSLSSDTRKINTATLQTARTTDGRERNATIPTKKINCQRWCHLKENSSKPFFLKAVLLVRIYYTDLAKLTTREMRHWLYYLRYAGFEHVYIYDAYMLKNESQVLALKSLIDEGFVTYVDWSHRAYPYSIDGTQSAAYQDCIERFGHETMWQSAIDIDEYPFSPADQQPMFVQRAVKQFSKTVPQASELTMQNFLFLGKPLDDSKHPLLVDRLWRRTHGPANALVKPIYKPAHVRRAAIHHNHLAKGTSKDFPEDLLRLNHYWGARLQNWGEDTPEIIAKTEPDHSMKYIVQTLNVCVQECLTSPEFVYHKQWN</sequence>
<dbReference type="EC" id="2.4.1.-" evidence="8"/>
<evidence type="ECO:0000256" key="3">
    <source>
        <dbReference type="ARBA" id="ARBA00022676"/>
    </source>
</evidence>
<evidence type="ECO:0000313" key="10">
    <source>
        <dbReference type="Proteomes" id="UP001159427"/>
    </source>
</evidence>
<gene>
    <name evidence="9" type="ORF">PEVE_00039382</name>
</gene>
<evidence type="ECO:0000256" key="6">
    <source>
        <dbReference type="ARBA" id="ARBA00022989"/>
    </source>
</evidence>
<keyword evidence="6 8" id="KW-1133">Transmembrane helix</keyword>
<dbReference type="PANTHER" id="PTHR21461:SF87">
    <property type="entry name" value="GH12965P"/>
    <property type="match status" value="1"/>
</dbReference>
<dbReference type="Pfam" id="PF01697">
    <property type="entry name" value="Glyco_transf_92"/>
    <property type="match status" value="1"/>
</dbReference>
<evidence type="ECO:0000256" key="8">
    <source>
        <dbReference type="RuleBase" id="RU366017"/>
    </source>
</evidence>
<evidence type="ECO:0000256" key="1">
    <source>
        <dbReference type="ARBA" id="ARBA00004167"/>
    </source>
</evidence>
<name>A0ABN8MXI9_9CNID</name>
<comment type="subcellular location">
    <subcellularLocation>
        <location evidence="1">Membrane</location>
        <topology evidence="1">Single-pass membrane protein</topology>
    </subcellularLocation>
</comment>
<comment type="caution">
    <text evidence="9">The sequence shown here is derived from an EMBL/GenBank/DDBJ whole genome shotgun (WGS) entry which is preliminary data.</text>
</comment>
<dbReference type="Proteomes" id="UP001159427">
    <property type="component" value="Unassembled WGS sequence"/>
</dbReference>
<evidence type="ECO:0000313" key="9">
    <source>
        <dbReference type="EMBL" id="CAH3034244.1"/>
    </source>
</evidence>
<evidence type="ECO:0000256" key="4">
    <source>
        <dbReference type="ARBA" id="ARBA00022679"/>
    </source>
</evidence>
<keyword evidence="3 8" id="KW-0328">Glycosyltransferase</keyword>
<keyword evidence="7 8" id="KW-0472">Membrane</keyword>
<protein>
    <recommendedName>
        <fullName evidence="8">Glycosyltransferase family 92 protein</fullName>
        <ecNumber evidence="8">2.4.1.-</ecNumber>
    </recommendedName>
</protein>
<dbReference type="EMBL" id="CALNXI010000694">
    <property type="protein sequence ID" value="CAH3034244.1"/>
    <property type="molecule type" value="Genomic_DNA"/>
</dbReference>
<keyword evidence="5 8" id="KW-0812">Transmembrane</keyword>
<reference evidence="9 10" key="1">
    <citation type="submission" date="2022-05" db="EMBL/GenBank/DDBJ databases">
        <authorList>
            <consortium name="Genoscope - CEA"/>
            <person name="William W."/>
        </authorList>
    </citation>
    <scope>NUCLEOTIDE SEQUENCE [LARGE SCALE GENOMIC DNA]</scope>
</reference>
<dbReference type="InterPro" id="IPR008166">
    <property type="entry name" value="Glyco_transf_92"/>
</dbReference>
<comment type="similarity">
    <text evidence="2 8">Belongs to the glycosyltransferase 92 family.</text>
</comment>
<feature type="transmembrane region" description="Helical" evidence="8">
    <location>
        <begin position="20"/>
        <end position="39"/>
    </location>
</feature>
<organism evidence="9 10">
    <name type="scientific">Porites evermanni</name>
    <dbReference type="NCBI Taxonomy" id="104178"/>
    <lineage>
        <taxon>Eukaryota</taxon>
        <taxon>Metazoa</taxon>
        <taxon>Cnidaria</taxon>
        <taxon>Anthozoa</taxon>
        <taxon>Hexacorallia</taxon>
        <taxon>Scleractinia</taxon>
        <taxon>Fungiina</taxon>
        <taxon>Poritidae</taxon>
        <taxon>Porites</taxon>
    </lineage>
</organism>